<dbReference type="Proteomes" id="UP000823775">
    <property type="component" value="Unassembled WGS sequence"/>
</dbReference>
<comment type="caution">
    <text evidence="1">The sequence shown here is derived from an EMBL/GenBank/DDBJ whole genome shotgun (WGS) entry which is preliminary data.</text>
</comment>
<accession>A0ABS8SUY0</accession>
<gene>
    <name evidence="1" type="ORF">HAX54_048888</name>
</gene>
<name>A0ABS8SUY0_DATST</name>
<feature type="non-terminal residue" evidence="1">
    <location>
        <position position="1"/>
    </location>
</feature>
<evidence type="ECO:0000313" key="1">
    <source>
        <dbReference type="EMBL" id="MCD7462601.1"/>
    </source>
</evidence>
<keyword evidence="2" id="KW-1185">Reference proteome</keyword>
<proteinExistence type="predicted"/>
<reference evidence="1 2" key="1">
    <citation type="journal article" date="2021" name="BMC Genomics">
        <title>Datura genome reveals duplications of psychoactive alkaloid biosynthetic genes and high mutation rate following tissue culture.</title>
        <authorList>
            <person name="Rajewski A."/>
            <person name="Carter-House D."/>
            <person name="Stajich J."/>
            <person name="Litt A."/>
        </authorList>
    </citation>
    <scope>NUCLEOTIDE SEQUENCE [LARGE SCALE GENOMIC DNA]</scope>
    <source>
        <strain evidence="1">AR-01</strain>
    </source>
</reference>
<evidence type="ECO:0000313" key="2">
    <source>
        <dbReference type="Proteomes" id="UP000823775"/>
    </source>
</evidence>
<dbReference type="EMBL" id="JACEIK010000816">
    <property type="protein sequence ID" value="MCD7462601.1"/>
    <property type="molecule type" value="Genomic_DNA"/>
</dbReference>
<organism evidence="1 2">
    <name type="scientific">Datura stramonium</name>
    <name type="common">Jimsonweed</name>
    <name type="synonym">Common thornapple</name>
    <dbReference type="NCBI Taxonomy" id="4076"/>
    <lineage>
        <taxon>Eukaryota</taxon>
        <taxon>Viridiplantae</taxon>
        <taxon>Streptophyta</taxon>
        <taxon>Embryophyta</taxon>
        <taxon>Tracheophyta</taxon>
        <taxon>Spermatophyta</taxon>
        <taxon>Magnoliopsida</taxon>
        <taxon>eudicotyledons</taxon>
        <taxon>Gunneridae</taxon>
        <taxon>Pentapetalae</taxon>
        <taxon>asterids</taxon>
        <taxon>lamiids</taxon>
        <taxon>Solanales</taxon>
        <taxon>Solanaceae</taxon>
        <taxon>Solanoideae</taxon>
        <taxon>Datureae</taxon>
        <taxon>Datura</taxon>
    </lineage>
</organism>
<sequence length="99" mass="11172">RRRRTSLPIFDLSDESRYEEAPITTKLSGGQVKKTEKRREIDRGEYLNIESATQINNSFRNQKSSDCHSPTLIGGIILTPFSRGGEGGGISRVFREPFI</sequence>
<protein>
    <submittedName>
        <fullName evidence="1">Uncharacterized protein</fullName>
    </submittedName>
</protein>